<name>A0A9W6GXG3_9HYPH</name>
<sequence>MSQGGIELKFMLIDLKLASLNAGEVQNIIEDPHHRPARIKQLTNQIMLMRRKRLLLQQLRYAYDSVHRSPDFMAHVGQKFALSLIGGLC</sequence>
<dbReference type="AntiFam" id="ANF00201">
    <property type="entry name" value="Shadow ORF (opposite gacS)"/>
</dbReference>
<comment type="caution">
    <text evidence="1">The sequence shown here is derived from an EMBL/GenBank/DDBJ whole genome shotgun (WGS) entry which is preliminary data.</text>
</comment>
<reference evidence="1" key="1">
    <citation type="journal article" date="2023" name="Int. J. Syst. Evol. Microbiol.">
        <title>Methylocystis iwaonis sp. nov., a type II methane-oxidizing bacterium from surface soil of a rice paddy field in Japan, and emended description of the genus Methylocystis (ex Whittenbury et al. 1970) Bowman et al. 1993.</title>
        <authorList>
            <person name="Kaise H."/>
            <person name="Sawadogo J.B."/>
            <person name="Alam M.S."/>
            <person name="Ueno C."/>
            <person name="Dianou D."/>
            <person name="Shinjo R."/>
            <person name="Asakawa S."/>
        </authorList>
    </citation>
    <scope>NUCLEOTIDE SEQUENCE</scope>
    <source>
        <strain evidence="1">LMG27198</strain>
    </source>
</reference>
<dbReference type="Proteomes" id="UP001144323">
    <property type="component" value="Unassembled WGS sequence"/>
</dbReference>
<proteinExistence type="predicted"/>
<evidence type="ECO:0000313" key="1">
    <source>
        <dbReference type="EMBL" id="GLI94947.1"/>
    </source>
</evidence>
<keyword evidence="2" id="KW-1185">Reference proteome</keyword>
<protein>
    <submittedName>
        <fullName evidence="1">Uncharacterized protein</fullName>
    </submittedName>
</protein>
<accession>A0A9W6GXG3</accession>
<evidence type="ECO:0000313" key="2">
    <source>
        <dbReference type="Proteomes" id="UP001144323"/>
    </source>
</evidence>
<organism evidence="1 2">
    <name type="scientific">Methylocystis echinoides</name>
    <dbReference type="NCBI Taxonomy" id="29468"/>
    <lineage>
        <taxon>Bacteria</taxon>
        <taxon>Pseudomonadati</taxon>
        <taxon>Pseudomonadota</taxon>
        <taxon>Alphaproteobacteria</taxon>
        <taxon>Hyphomicrobiales</taxon>
        <taxon>Methylocystaceae</taxon>
        <taxon>Methylocystis</taxon>
    </lineage>
</organism>
<dbReference type="EMBL" id="BSEC01000001">
    <property type="protein sequence ID" value="GLI94947.1"/>
    <property type="molecule type" value="Genomic_DNA"/>
</dbReference>
<dbReference type="AlphaFoldDB" id="A0A9W6GXG3"/>
<gene>
    <name evidence="1" type="ORF">LMG27198_39390</name>
</gene>